<dbReference type="GeneID" id="96227642"/>
<dbReference type="PROSITE" id="PS51257">
    <property type="entry name" value="PROKAR_LIPOPROTEIN"/>
    <property type="match status" value="1"/>
</dbReference>
<evidence type="ECO:0000256" key="1">
    <source>
        <dbReference type="SAM" id="MobiDB-lite"/>
    </source>
</evidence>
<dbReference type="RefSeq" id="WP_055281424.1">
    <property type="nucleotide sequence ID" value="NZ_CZAY01000002.1"/>
</dbReference>
<feature type="compositionally biased region" description="Basic and acidic residues" evidence="1">
    <location>
        <begin position="58"/>
        <end position="72"/>
    </location>
</feature>
<feature type="chain" id="PRO_5038718696" evidence="2">
    <location>
        <begin position="24"/>
        <end position="72"/>
    </location>
</feature>
<dbReference type="EMBL" id="CZAY01000002">
    <property type="protein sequence ID" value="CUP06100.1"/>
    <property type="molecule type" value="Genomic_DNA"/>
</dbReference>
<name>A0A174K9W8_9FIRM</name>
<sequence>MKQWKKMLLILMCAGAMSGLTGCGNNTNDTDDNAVNEVEDGVEDGVDDIVDDLDPDDTEKNDTGKNDTDNTR</sequence>
<evidence type="ECO:0000313" key="3">
    <source>
        <dbReference type="EMBL" id="CUP06100.1"/>
    </source>
</evidence>
<accession>A0A174K9W8</accession>
<reference evidence="3 4" key="1">
    <citation type="submission" date="2015-09" db="EMBL/GenBank/DDBJ databases">
        <authorList>
            <consortium name="Pathogen Informatics"/>
        </authorList>
    </citation>
    <scope>NUCLEOTIDE SEQUENCE [LARGE SCALE GENOMIC DNA]</scope>
    <source>
        <strain evidence="3 4">2789STDY5834914</strain>
    </source>
</reference>
<gene>
    <name evidence="3" type="ORF">ERS852526_00331</name>
</gene>
<protein>
    <submittedName>
        <fullName evidence="3">Uncharacterized protein</fullName>
    </submittedName>
</protein>
<proteinExistence type="predicted"/>
<organism evidence="3 4">
    <name type="scientific">Dorea longicatena</name>
    <dbReference type="NCBI Taxonomy" id="88431"/>
    <lineage>
        <taxon>Bacteria</taxon>
        <taxon>Bacillati</taxon>
        <taxon>Bacillota</taxon>
        <taxon>Clostridia</taxon>
        <taxon>Lachnospirales</taxon>
        <taxon>Lachnospiraceae</taxon>
        <taxon>Dorea</taxon>
    </lineage>
</organism>
<feature type="signal peptide" evidence="2">
    <location>
        <begin position="1"/>
        <end position="23"/>
    </location>
</feature>
<evidence type="ECO:0000313" key="4">
    <source>
        <dbReference type="Proteomes" id="UP000095485"/>
    </source>
</evidence>
<keyword evidence="2" id="KW-0732">Signal</keyword>
<dbReference type="Proteomes" id="UP000095485">
    <property type="component" value="Unassembled WGS sequence"/>
</dbReference>
<evidence type="ECO:0000256" key="2">
    <source>
        <dbReference type="SAM" id="SignalP"/>
    </source>
</evidence>
<feature type="compositionally biased region" description="Acidic residues" evidence="1">
    <location>
        <begin position="29"/>
        <end position="57"/>
    </location>
</feature>
<feature type="region of interest" description="Disordered" evidence="1">
    <location>
        <begin position="23"/>
        <end position="72"/>
    </location>
</feature>
<dbReference type="AlphaFoldDB" id="A0A174K9W8"/>